<dbReference type="InterPro" id="IPR036305">
    <property type="entry name" value="RGS_sf"/>
</dbReference>
<dbReference type="PANTHER" id="PTHR24355:SF1">
    <property type="entry name" value="RIBOSOMAL PROTEIN S6 KINASE-RELATED PROTEIN"/>
    <property type="match status" value="1"/>
</dbReference>
<keyword evidence="10" id="KW-1185">Reference proteome</keyword>
<keyword evidence="1" id="KW-0723">Serine/threonine-protein kinase</keyword>
<evidence type="ECO:0000259" key="7">
    <source>
        <dbReference type="PROSITE" id="PS50011"/>
    </source>
</evidence>
<dbReference type="InterPro" id="IPR045270">
    <property type="entry name" value="STKc_AGC"/>
</dbReference>
<evidence type="ECO:0000256" key="6">
    <source>
        <dbReference type="PROSITE-ProRule" id="PRU10141"/>
    </source>
</evidence>
<dbReference type="EMBL" id="JAGTXO010000001">
    <property type="protein sequence ID" value="KAG8470722.1"/>
    <property type="molecule type" value="Genomic_DNA"/>
</dbReference>
<keyword evidence="3 6" id="KW-0547">Nucleotide-binding</keyword>
<dbReference type="SMART" id="SM00220">
    <property type="entry name" value="S_TKc"/>
    <property type="match status" value="1"/>
</dbReference>
<evidence type="ECO:0000256" key="2">
    <source>
        <dbReference type="ARBA" id="ARBA00022679"/>
    </source>
</evidence>
<dbReference type="OMA" id="TFFCWVE"/>
<sequence length="588" mass="66587">MENMLGKINGAFRSMGMGVKKPDRALRLTELLSDSLHIHFLSKYVVTKGQTDILIMWIECEQYKAANARLLRRHKAVRLIKAYVDGRNSALDEMGEAEIKAEILANYDKEDPSPSLFDPLQSAIEKAIEKDVLPGFYESAQYRELFAANGDFSAVLSADDFDILKFLGAGGFGMVLLVRRKATRRLYAMKVMDKRILISRKQVFSVFREKAALAHVTHPFIVSLKYALETEHLLLLICDFEKGGNMYSNIITHGAYPLERTRIYAAEMVLAIAQVHEMGILYRDMKPDNVLLDADGHCKLADMGAARGELAGGEIEIDGLSEVNRHKTLRPSELQATIALEELEKTLQESDTAADAGIEKPVPRSNRMTITGTHGYRAPEVYQRSYGKSADWWNLGLLLIEMLTGKNPFRGNNRKESEDLAKNEAVKTPSWFTKETDDIVRAFLVRDTTKRLGCTKEGVDAILKHPFFKSIDWDEMMDLDEHRDKYPKWPQAEGRDMSMQVLQSVEPAAETNKLDYYCEMVDYLRASKAARKNWRLSPEDQEAFRGFAFASLEALREELFIARGPNGRPTAGGNPRFMMFTDPWATRS</sequence>
<dbReference type="InterPro" id="IPR044926">
    <property type="entry name" value="RGS_subdomain_2"/>
</dbReference>
<comment type="caution">
    <text evidence="9">The sequence shown here is derived from an EMBL/GenBank/DDBJ whole genome shotgun (WGS) entry which is preliminary data.</text>
</comment>
<proteinExistence type="predicted"/>
<dbReference type="GO" id="GO:0004674">
    <property type="term" value="F:protein serine/threonine kinase activity"/>
    <property type="evidence" value="ECO:0007669"/>
    <property type="project" value="UniProtKB-KW"/>
</dbReference>
<dbReference type="InterPro" id="IPR017441">
    <property type="entry name" value="Protein_kinase_ATP_BS"/>
</dbReference>
<dbReference type="SMART" id="SM00315">
    <property type="entry name" value="RGS"/>
    <property type="match status" value="1"/>
</dbReference>
<evidence type="ECO:0008006" key="11">
    <source>
        <dbReference type="Google" id="ProtNLM"/>
    </source>
</evidence>
<evidence type="ECO:0000256" key="1">
    <source>
        <dbReference type="ARBA" id="ARBA00022527"/>
    </source>
</evidence>
<evidence type="ECO:0000256" key="5">
    <source>
        <dbReference type="ARBA" id="ARBA00022840"/>
    </source>
</evidence>
<dbReference type="SUPFAM" id="SSF56112">
    <property type="entry name" value="Protein kinase-like (PK-like)"/>
    <property type="match status" value="1"/>
</dbReference>
<dbReference type="PROSITE" id="PS50132">
    <property type="entry name" value="RGS"/>
    <property type="match status" value="1"/>
</dbReference>
<evidence type="ECO:0000313" key="9">
    <source>
        <dbReference type="EMBL" id="KAG8470722.1"/>
    </source>
</evidence>
<dbReference type="PANTHER" id="PTHR24355">
    <property type="entry name" value="G PROTEIN-COUPLED RECEPTOR KINASE/RIBOSOMAL PROTEIN S6 KINASE"/>
    <property type="match status" value="1"/>
</dbReference>
<dbReference type="OrthoDB" id="354826at2759"/>
<dbReference type="Proteomes" id="UP000751190">
    <property type="component" value="Unassembled WGS sequence"/>
</dbReference>
<dbReference type="PROSITE" id="PS50011">
    <property type="entry name" value="PROTEIN_KINASE_DOM"/>
    <property type="match status" value="1"/>
</dbReference>
<dbReference type="InterPro" id="IPR016137">
    <property type="entry name" value="RGS"/>
</dbReference>
<dbReference type="CDD" id="cd05123">
    <property type="entry name" value="STKc_AGC"/>
    <property type="match status" value="1"/>
</dbReference>
<dbReference type="InterPro" id="IPR008271">
    <property type="entry name" value="Ser/Thr_kinase_AS"/>
</dbReference>
<dbReference type="Gene3D" id="3.30.200.20">
    <property type="entry name" value="Phosphorylase Kinase, domain 1"/>
    <property type="match status" value="1"/>
</dbReference>
<keyword evidence="4" id="KW-0418">Kinase</keyword>
<dbReference type="Gene3D" id="1.10.510.10">
    <property type="entry name" value="Transferase(Phosphotransferase) domain 1"/>
    <property type="match status" value="2"/>
</dbReference>
<name>A0A8J6CD86_DIALT</name>
<accession>A0A8J6CD86</accession>
<dbReference type="Pfam" id="PF00069">
    <property type="entry name" value="Pkinase"/>
    <property type="match status" value="2"/>
</dbReference>
<feature type="binding site" evidence="6">
    <location>
        <position position="190"/>
    </location>
    <ligand>
        <name>ATP</name>
        <dbReference type="ChEBI" id="CHEBI:30616"/>
    </ligand>
</feature>
<dbReference type="InterPro" id="IPR011009">
    <property type="entry name" value="Kinase-like_dom_sf"/>
</dbReference>
<dbReference type="PROSITE" id="PS00107">
    <property type="entry name" value="PROTEIN_KINASE_ATP"/>
    <property type="match status" value="1"/>
</dbReference>
<gene>
    <name evidence="9" type="ORF">KFE25_009143</name>
</gene>
<dbReference type="AlphaFoldDB" id="A0A8J6CD86"/>
<dbReference type="Gene3D" id="1.10.167.10">
    <property type="entry name" value="Regulator of G-protein Signalling 4, domain 2"/>
    <property type="match status" value="1"/>
</dbReference>
<organism evidence="9 10">
    <name type="scientific">Diacronema lutheri</name>
    <name type="common">Unicellular marine alga</name>
    <name type="synonym">Monochrysis lutheri</name>
    <dbReference type="NCBI Taxonomy" id="2081491"/>
    <lineage>
        <taxon>Eukaryota</taxon>
        <taxon>Haptista</taxon>
        <taxon>Haptophyta</taxon>
        <taxon>Pavlovophyceae</taxon>
        <taxon>Pavlovales</taxon>
        <taxon>Pavlovaceae</taxon>
        <taxon>Diacronema</taxon>
    </lineage>
</organism>
<keyword evidence="5 6" id="KW-0067">ATP-binding</keyword>
<dbReference type="Pfam" id="PF00615">
    <property type="entry name" value="RGS"/>
    <property type="match status" value="1"/>
</dbReference>
<evidence type="ECO:0000313" key="10">
    <source>
        <dbReference type="Proteomes" id="UP000751190"/>
    </source>
</evidence>
<dbReference type="SUPFAM" id="SSF48097">
    <property type="entry name" value="Regulator of G-protein signaling, RGS"/>
    <property type="match status" value="1"/>
</dbReference>
<keyword evidence="2" id="KW-0808">Transferase</keyword>
<reference evidence="9" key="1">
    <citation type="submission" date="2021-05" db="EMBL/GenBank/DDBJ databases">
        <title>The genome of the haptophyte Pavlova lutheri (Diacronema luteri, Pavlovales) - a model for lipid biosynthesis in eukaryotic algae.</title>
        <authorList>
            <person name="Hulatt C.J."/>
            <person name="Posewitz M.C."/>
        </authorList>
    </citation>
    <scope>NUCLEOTIDE SEQUENCE</scope>
    <source>
        <strain evidence="9">NIVA-4/92</strain>
    </source>
</reference>
<feature type="domain" description="RGS" evidence="8">
    <location>
        <begin position="27"/>
        <end position="146"/>
    </location>
</feature>
<evidence type="ECO:0000259" key="8">
    <source>
        <dbReference type="PROSITE" id="PS50132"/>
    </source>
</evidence>
<evidence type="ECO:0000256" key="4">
    <source>
        <dbReference type="ARBA" id="ARBA00022777"/>
    </source>
</evidence>
<feature type="domain" description="Protein kinase" evidence="7">
    <location>
        <begin position="161"/>
        <end position="468"/>
    </location>
</feature>
<evidence type="ECO:0000256" key="3">
    <source>
        <dbReference type="ARBA" id="ARBA00022741"/>
    </source>
</evidence>
<dbReference type="PROSITE" id="PS00108">
    <property type="entry name" value="PROTEIN_KINASE_ST"/>
    <property type="match status" value="1"/>
</dbReference>
<protein>
    <recommendedName>
        <fullName evidence="11">G protein-coupled receptor kinase</fullName>
    </recommendedName>
</protein>
<dbReference type="InterPro" id="IPR000719">
    <property type="entry name" value="Prot_kinase_dom"/>
</dbReference>
<dbReference type="GO" id="GO:0005524">
    <property type="term" value="F:ATP binding"/>
    <property type="evidence" value="ECO:0007669"/>
    <property type="project" value="UniProtKB-UniRule"/>
</dbReference>